<dbReference type="PANTHER" id="PTHR43708:SF1">
    <property type="entry name" value="GALACTOSE_LACTOSE METABOLISM REGULATORY PROTEIN GAL80"/>
    <property type="match status" value="1"/>
</dbReference>
<dbReference type="InterPro" id="IPR036291">
    <property type="entry name" value="NAD(P)-bd_dom_sf"/>
</dbReference>
<dbReference type="InterPro" id="IPR000683">
    <property type="entry name" value="Gfo/Idh/MocA-like_OxRdtase_N"/>
</dbReference>
<protein>
    <recommendedName>
        <fullName evidence="5">Gfo/Idh/MocA-like oxidoreductase N-terminal domain-containing protein</fullName>
    </recommendedName>
</protein>
<feature type="domain" description="Gal80p-like C-terminal" evidence="2">
    <location>
        <begin position="149"/>
        <end position="241"/>
    </location>
</feature>
<dbReference type="PANTHER" id="PTHR43708">
    <property type="entry name" value="CONSERVED EXPRESSED OXIDOREDUCTASE (EUROFUNG)"/>
    <property type="match status" value="1"/>
</dbReference>
<dbReference type="InterPro" id="IPR055080">
    <property type="entry name" value="Gal80p-like_C"/>
</dbReference>
<dbReference type="OrthoDB" id="64915at2759"/>
<organism evidence="3 4">
    <name type="scientific">Penicillium desertorum</name>
    <dbReference type="NCBI Taxonomy" id="1303715"/>
    <lineage>
        <taxon>Eukaryota</taxon>
        <taxon>Fungi</taxon>
        <taxon>Dikarya</taxon>
        <taxon>Ascomycota</taxon>
        <taxon>Pezizomycotina</taxon>
        <taxon>Eurotiomycetes</taxon>
        <taxon>Eurotiomycetidae</taxon>
        <taxon>Eurotiales</taxon>
        <taxon>Aspergillaceae</taxon>
        <taxon>Penicillium</taxon>
    </lineage>
</organism>
<reference evidence="3" key="1">
    <citation type="submission" date="2022-12" db="EMBL/GenBank/DDBJ databases">
        <authorList>
            <person name="Petersen C."/>
        </authorList>
    </citation>
    <scope>NUCLEOTIDE SEQUENCE</scope>
    <source>
        <strain evidence="3">IBT 17660</strain>
    </source>
</reference>
<comment type="caution">
    <text evidence="3">The sequence shown here is derived from an EMBL/GenBank/DDBJ whole genome shotgun (WGS) entry which is preliminary data.</text>
</comment>
<dbReference type="Pfam" id="PF01408">
    <property type="entry name" value="GFO_IDH_MocA"/>
    <property type="match status" value="1"/>
</dbReference>
<dbReference type="GO" id="GO:0000166">
    <property type="term" value="F:nucleotide binding"/>
    <property type="evidence" value="ECO:0007669"/>
    <property type="project" value="InterPro"/>
</dbReference>
<dbReference type="InterPro" id="IPR051317">
    <property type="entry name" value="Gfo/Idh/MocA_oxidoreduct"/>
</dbReference>
<evidence type="ECO:0000259" key="1">
    <source>
        <dbReference type="Pfam" id="PF01408"/>
    </source>
</evidence>
<dbReference type="AlphaFoldDB" id="A0A9W9WJ01"/>
<keyword evidence="4" id="KW-1185">Reference proteome</keyword>
<dbReference type="SUPFAM" id="SSF51735">
    <property type="entry name" value="NAD(P)-binding Rossmann-fold domains"/>
    <property type="match status" value="1"/>
</dbReference>
<evidence type="ECO:0000313" key="4">
    <source>
        <dbReference type="Proteomes" id="UP001147760"/>
    </source>
</evidence>
<dbReference type="Gene3D" id="3.30.360.10">
    <property type="entry name" value="Dihydrodipicolinate Reductase, domain 2"/>
    <property type="match status" value="1"/>
</dbReference>
<dbReference type="Gene3D" id="3.40.50.720">
    <property type="entry name" value="NAD(P)-binding Rossmann-like Domain"/>
    <property type="match status" value="1"/>
</dbReference>
<name>A0A9W9WJ01_9EURO</name>
<accession>A0A9W9WJ01</accession>
<dbReference type="Proteomes" id="UP001147760">
    <property type="component" value="Unassembled WGS sequence"/>
</dbReference>
<gene>
    <name evidence="3" type="ORF">N7530_009725</name>
</gene>
<evidence type="ECO:0008006" key="5">
    <source>
        <dbReference type="Google" id="ProtNLM"/>
    </source>
</evidence>
<evidence type="ECO:0000259" key="2">
    <source>
        <dbReference type="Pfam" id="PF22685"/>
    </source>
</evidence>
<proteinExistence type="predicted"/>
<dbReference type="EMBL" id="JAPWDO010000006">
    <property type="protein sequence ID" value="KAJ5465938.1"/>
    <property type="molecule type" value="Genomic_DNA"/>
</dbReference>
<reference evidence="3" key="2">
    <citation type="journal article" date="2023" name="IMA Fungus">
        <title>Comparative genomic study of the Penicillium genus elucidates a diverse pangenome and 15 lateral gene transfer events.</title>
        <authorList>
            <person name="Petersen C."/>
            <person name="Sorensen T."/>
            <person name="Nielsen M.R."/>
            <person name="Sondergaard T.E."/>
            <person name="Sorensen J.L."/>
            <person name="Fitzpatrick D.A."/>
            <person name="Frisvad J.C."/>
            <person name="Nielsen K.L."/>
        </authorList>
    </citation>
    <scope>NUCLEOTIDE SEQUENCE</scope>
    <source>
        <strain evidence="3">IBT 17660</strain>
    </source>
</reference>
<feature type="domain" description="Gfo/Idh/MocA-like oxidoreductase N-terminal" evidence="1">
    <location>
        <begin position="19"/>
        <end position="129"/>
    </location>
</feature>
<dbReference type="Pfam" id="PF22685">
    <property type="entry name" value="Gal80p_C-like"/>
    <property type="match status" value="1"/>
</dbReference>
<evidence type="ECO:0000313" key="3">
    <source>
        <dbReference type="EMBL" id="KAJ5465938.1"/>
    </source>
</evidence>
<sequence length="322" mass="35934">MIRVGLIGLSGAADKDYEGTSWTPSAHLPYLRASPHFKIVALLNSSVDSANAAIKKYGLSAETKAYSDPNDIANDAAVDLVVCSVRVDRHFLTVRPSIIARKTIYVEWPLERNLEVLNEMAHLAALHNTKTIAGLQGSIAPVIRKMKTLVQQVLGQFEKFISECSIRRPTIDIVDSSLGKNDNVIVKGARNTVPDQILIHGTVKPSNAVVTLNLHGGKGCPGVPRVDWQIEGEKGWLRLTSPVFFINIGSPELKLEIFNAEDCKVQEVALGADEWDELPLPARNIARLYEAYRKDEWYPDFEWALKRHELVNEMWRRFDEGA</sequence>